<protein>
    <recommendedName>
        <fullName evidence="4">Phage protein, HK97 gp10 family</fullName>
    </recommendedName>
</protein>
<reference evidence="2 3" key="1">
    <citation type="submission" date="2020-08" db="EMBL/GenBank/DDBJ databases">
        <authorList>
            <person name="Liu C."/>
            <person name="Sun Q."/>
        </authorList>
    </citation>
    <scope>NUCLEOTIDE SEQUENCE [LARGE SCALE GENOMIC DNA]</scope>
    <source>
        <strain evidence="2 3">NSJ-29</strain>
    </source>
</reference>
<keyword evidence="3" id="KW-1185">Reference proteome</keyword>
<dbReference type="EMBL" id="CP060635">
    <property type="protein sequence ID" value="QNM07171.1"/>
    <property type="molecule type" value="Genomic_DNA"/>
</dbReference>
<evidence type="ECO:0000256" key="1">
    <source>
        <dbReference type="SAM" id="MobiDB-lite"/>
    </source>
</evidence>
<evidence type="ECO:0000313" key="3">
    <source>
        <dbReference type="Proteomes" id="UP000515860"/>
    </source>
</evidence>
<dbReference type="Proteomes" id="UP000515860">
    <property type="component" value="Chromosome"/>
</dbReference>
<dbReference type="AlphaFoldDB" id="A0A7G9G8N9"/>
<accession>A0A7G9G8N9</accession>
<gene>
    <name evidence="2" type="ORF">H9Q79_09365</name>
</gene>
<evidence type="ECO:0000313" key="2">
    <source>
        <dbReference type="EMBL" id="QNM07171.1"/>
    </source>
</evidence>
<evidence type="ECO:0008006" key="4">
    <source>
        <dbReference type="Google" id="ProtNLM"/>
    </source>
</evidence>
<name>A0A7G9G8N9_9FIRM</name>
<dbReference type="NCBIfam" id="TIGR01725">
    <property type="entry name" value="phge_HK97_gp10"/>
    <property type="match status" value="1"/>
</dbReference>
<dbReference type="RefSeq" id="WP_249328158.1">
    <property type="nucleotide sequence ID" value="NZ_CP060635.1"/>
</dbReference>
<dbReference type="InterPro" id="IPR010064">
    <property type="entry name" value="HK97-gp10_tail"/>
</dbReference>
<dbReference type="KEGG" id="whj:H9Q79_09365"/>
<sequence length="130" mass="14676">MAQFSVEGLDNLMKDLSDLEFDRIAPMMLEEAVPILEKNVKRREALHRVSGDMQSSIKPTTARRGRDGYSISVRPTGNDRKGVSNMEKMVYLENGTSKQAATPVISPAVRESEEDVCRKMQEVFDREVDL</sequence>
<organism evidence="2 3">
    <name type="scientific">Wansuia hejianensis</name>
    <dbReference type="NCBI Taxonomy" id="2763667"/>
    <lineage>
        <taxon>Bacteria</taxon>
        <taxon>Bacillati</taxon>
        <taxon>Bacillota</taxon>
        <taxon>Clostridia</taxon>
        <taxon>Lachnospirales</taxon>
        <taxon>Lachnospiraceae</taxon>
        <taxon>Wansuia</taxon>
    </lineage>
</organism>
<proteinExistence type="predicted"/>
<feature type="region of interest" description="Disordered" evidence="1">
    <location>
        <begin position="47"/>
        <end position="83"/>
    </location>
</feature>